<keyword evidence="1" id="KW-0472">Membrane</keyword>
<proteinExistence type="predicted"/>
<dbReference type="NCBIfam" id="TIGR02523">
    <property type="entry name" value="type_IV_pilV"/>
    <property type="match status" value="1"/>
</dbReference>
<dbReference type="STRING" id="1123010.SAMN02745724_03985"/>
<dbReference type="EMBL" id="FOLO01000043">
    <property type="protein sequence ID" value="SFD24628.1"/>
    <property type="molecule type" value="Genomic_DNA"/>
</dbReference>
<dbReference type="PROSITE" id="PS00409">
    <property type="entry name" value="PROKAR_NTER_METHYL"/>
    <property type="match status" value="1"/>
</dbReference>
<evidence type="ECO:0000313" key="3">
    <source>
        <dbReference type="EMBL" id="SFD24628.1"/>
    </source>
</evidence>
<dbReference type="AlphaFoldDB" id="A0A1I1QXM4"/>
<dbReference type="RefSeq" id="WP_091988748.1">
    <property type="nucleotide sequence ID" value="NZ_FOLO01000043.1"/>
</dbReference>
<dbReference type="OrthoDB" id="5741561at2"/>
<name>A0A1I1QXM4_9GAMM</name>
<dbReference type="InterPro" id="IPR013362">
    <property type="entry name" value="Pilus_4_PilV"/>
</dbReference>
<sequence length="182" mass="19728">MTQSSEKGFTLIEVLIAFVVLSIGLLGAVALQAKAKQASFDSLQRTAALSLGNDILERIGANDTNDALAIYTTSFSSTDPENAAFSNTCFNAACDSEQLARFDLEQWGRSIRAQNGTGTLAGATVCILSTRDDQELDLQVIITWIGKQEQVQSTENQSIVCGDANAQRKLVSLRRFIYMRPA</sequence>
<keyword evidence="4" id="KW-1185">Reference proteome</keyword>
<dbReference type="InterPro" id="IPR054402">
    <property type="entry name" value="Tt1218-like_dom"/>
</dbReference>
<reference evidence="3 4" key="1">
    <citation type="submission" date="2016-10" db="EMBL/GenBank/DDBJ databases">
        <authorList>
            <person name="de Groot N.N."/>
        </authorList>
    </citation>
    <scope>NUCLEOTIDE SEQUENCE [LARGE SCALE GENOMIC DNA]</scope>
    <source>
        <strain evidence="3 4">DSM 6059</strain>
    </source>
</reference>
<dbReference type="Pfam" id="PF22150">
    <property type="entry name" value="Tt1218-like"/>
    <property type="match status" value="1"/>
</dbReference>
<dbReference type="Pfam" id="PF07963">
    <property type="entry name" value="N_methyl"/>
    <property type="match status" value="1"/>
</dbReference>
<feature type="transmembrane region" description="Helical" evidence="1">
    <location>
        <begin position="12"/>
        <end position="31"/>
    </location>
</feature>
<feature type="domain" description="Type IV pilin Tt1218-like" evidence="2">
    <location>
        <begin position="30"/>
        <end position="104"/>
    </location>
</feature>
<keyword evidence="1" id="KW-0812">Transmembrane</keyword>
<dbReference type="InterPro" id="IPR012902">
    <property type="entry name" value="N_methyl_site"/>
</dbReference>
<evidence type="ECO:0000313" key="4">
    <source>
        <dbReference type="Proteomes" id="UP000198862"/>
    </source>
</evidence>
<dbReference type="Proteomes" id="UP000198862">
    <property type="component" value="Unassembled WGS sequence"/>
</dbReference>
<organism evidence="3 4">
    <name type="scientific">Pseudoalteromonas denitrificans DSM 6059</name>
    <dbReference type="NCBI Taxonomy" id="1123010"/>
    <lineage>
        <taxon>Bacteria</taxon>
        <taxon>Pseudomonadati</taxon>
        <taxon>Pseudomonadota</taxon>
        <taxon>Gammaproteobacteria</taxon>
        <taxon>Alteromonadales</taxon>
        <taxon>Pseudoalteromonadaceae</taxon>
        <taxon>Pseudoalteromonas</taxon>
    </lineage>
</organism>
<accession>A0A1I1QXM4</accession>
<dbReference type="NCBIfam" id="TIGR02532">
    <property type="entry name" value="IV_pilin_GFxxxE"/>
    <property type="match status" value="1"/>
</dbReference>
<keyword evidence="1" id="KW-1133">Transmembrane helix</keyword>
<gene>
    <name evidence="3" type="ORF">SAMN02745724_03985</name>
</gene>
<protein>
    <submittedName>
        <fullName evidence="3">Type IV pilus assembly protein PilV</fullName>
    </submittedName>
</protein>
<evidence type="ECO:0000259" key="2">
    <source>
        <dbReference type="Pfam" id="PF22150"/>
    </source>
</evidence>
<evidence type="ECO:0000256" key="1">
    <source>
        <dbReference type="SAM" id="Phobius"/>
    </source>
</evidence>